<comment type="subcellular location">
    <subcellularLocation>
        <location evidence="1">Secreted</location>
    </subcellularLocation>
</comment>
<dbReference type="AlphaFoldDB" id="A0A3P7PR49"/>
<keyword evidence="5" id="KW-1185">Reference proteome</keyword>
<dbReference type="Proteomes" id="UP000279029">
    <property type="component" value="Chromosome"/>
</dbReference>
<dbReference type="GO" id="GO:0005576">
    <property type="term" value="C:extracellular region"/>
    <property type="evidence" value="ECO:0007669"/>
    <property type="project" value="UniProtKB-SubCell"/>
</dbReference>
<sequence length="250" mass="29077">MSFTTLLYHEIRERLSLRPDAPSPIKVKQNYSDLLPSMLFVTLENFEAQMLYLYEQNYHTLTLPEVMAYYYNDAEIPEKSVLITFDDCYQSLWYYAYPVLKKYNFNAVAFVVTGWLNDEPEPFNQDKSICLTTESLKDMGDVFEYANHTHDFHIRLNPTTNKAMVSSDLEFSEDLDRCNANTLITSPQVFAYTFGLYNDANIALLKEKKFKLAFTSANGTNTREMNPLLLKRTVIPYFMDLPTFKTILNA</sequence>
<dbReference type="InterPro" id="IPR011330">
    <property type="entry name" value="Glyco_hydro/deAcase_b/a-brl"/>
</dbReference>
<accession>A0A3P7PR49</accession>
<dbReference type="GO" id="GO:0016810">
    <property type="term" value="F:hydrolase activity, acting on carbon-nitrogen (but not peptide) bonds"/>
    <property type="evidence" value="ECO:0007669"/>
    <property type="project" value="InterPro"/>
</dbReference>
<evidence type="ECO:0000256" key="1">
    <source>
        <dbReference type="ARBA" id="ARBA00004613"/>
    </source>
</evidence>
<protein>
    <submittedName>
        <fullName evidence="4">Chitin deacetylase</fullName>
    </submittedName>
</protein>
<dbReference type="Pfam" id="PF01522">
    <property type="entry name" value="Polysacc_deac_1"/>
    <property type="match status" value="1"/>
</dbReference>
<keyword evidence="2" id="KW-0732">Signal</keyword>
<dbReference type="Gene3D" id="3.20.20.370">
    <property type="entry name" value="Glycoside hydrolase/deacetylase"/>
    <property type="match status" value="1"/>
</dbReference>
<organism evidence="4 5">
    <name type="scientific">Petrocella atlantisensis</name>
    <dbReference type="NCBI Taxonomy" id="2173034"/>
    <lineage>
        <taxon>Bacteria</taxon>
        <taxon>Bacillati</taxon>
        <taxon>Bacillota</taxon>
        <taxon>Clostridia</taxon>
        <taxon>Lachnospirales</taxon>
        <taxon>Vallitaleaceae</taxon>
        <taxon>Petrocella</taxon>
    </lineage>
</organism>
<dbReference type="SUPFAM" id="SSF88713">
    <property type="entry name" value="Glycoside hydrolase/deacetylase"/>
    <property type="match status" value="1"/>
</dbReference>
<dbReference type="RefSeq" id="WP_125136248.1">
    <property type="nucleotide sequence ID" value="NZ_LR130778.1"/>
</dbReference>
<dbReference type="PROSITE" id="PS51677">
    <property type="entry name" value="NODB"/>
    <property type="match status" value="1"/>
</dbReference>
<name>A0A3P7PR49_9FIRM</name>
<dbReference type="PANTHER" id="PTHR34216">
    <property type="match status" value="1"/>
</dbReference>
<dbReference type="OrthoDB" id="9778320at2"/>
<evidence type="ECO:0000313" key="5">
    <source>
        <dbReference type="Proteomes" id="UP000279029"/>
    </source>
</evidence>
<dbReference type="InterPro" id="IPR051398">
    <property type="entry name" value="Polysacch_Deacetylase"/>
</dbReference>
<dbReference type="PANTHER" id="PTHR34216:SF3">
    <property type="entry name" value="POLY-BETA-1,6-N-ACETYL-D-GLUCOSAMINE N-DEACETYLASE"/>
    <property type="match status" value="1"/>
</dbReference>
<gene>
    <name evidence="4" type="ORF">PATL70BA_0932</name>
</gene>
<evidence type="ECO:0000259" key="3">
    <source>
        <dbReference type="PROSITE" id="PS51677"/>
    </source>
</evidence>
<dbReference type="GO" id="GO:0005975">
    <property type="term" value="P:carbohydrate metabolic process"/>
    <property type="evidence" value="ECO:0007669"/>
    <property type="project" value="InterPro"/>
</dbReference>
<proteinExistence type="predicted"/>
<dbReference type="InterPro" id="IPR002509">
    <property type="entry name" value="NODB_dom"/>
</dbReference>
<dbReference type="KEGG" id="cbar:PATL70BA_0932"/>
<reference evidence="4 5" key="1">
    <citation type="submission" date="2018-09" db="EMBL/GenBank/DDBJ databases">
        <authorList>
            <person name="Postec A."/>
        </authorList>
    </citation>
    <scope>NUCLEOTIDE SEQUENCE [LARGE SCALE GENOMIC DNA]</scope>
    <source>
        <strain evidence="4">70B-A</strain>
    </source>
</reference>
<evidence type="ECO:0000313" key="4">
    <source>
        <dbReference type="EMBL" id="VDN46807.1"/>
    </source>
</evidence>
<dbReference type="EMBL" id="LR130778">
    <property type="protein sequence ID" value="VDN46807.1"/>
    <property type="molecule type" value="Genomic_DNA"/>
</dbReference>
<evidence type="ECO:0000256" key="2">
    <source>
        <dbReference type="ARBA" id="ARBA00022729"/>
    </source>
</evidence>
<feature type="domain" description="NodB homology" evidence="3">
    <location>
        <begin position="79"/>
        <end position="250"/>
    </location>
</feature>